<evidence type="ECO:0000256" key="1">
    <source>
        <dbReference type="SAM" id="MobiDB-lite"/>
    </source>
</evidence>
<accession>A0ABD3QF27</accession>
<dbReference type="EMBL" id="JALLAZ020000280">
    <property type="protein sequence ID" value="KAL3798790.1"/>
    <property type="molecule type" value="Genomic_DNA"/>
</dbReference>
<dbReference type="AlphaFoldDB" id="A0ABD3QF27"/>
<reference evidence="2 3" key="1">
    <citation type="submission" date="2024-10" db="EMBL/GenBank/DDBJ databases">
        <title>Updated reference genomes for cyclostephanoid diatoms.</title>
        <authorList>
            <person name="Roberts W.R."/>
            <person name="Alverson A.J."/>
        </authorList>
    </citation>
    <scope>NUCLEOTIDE SEQUENCE [LARGE SCALE GENOMIC DNA]</scope>
    <source>
        <strain evidence="2 3">AJA276-08</strain>
    </source>
</reference>
<name>A0ABD3QF27_9STRA</name>
<evidence type="ECO:0000313" key="3">
    <source>
        <dbReference type="Proteomes" id="UP001530315"/>
    </source>
</evidence>
<keyword evidence="3" id="KW-1185">Reference proteome</keyword>
<feature type="region of interest" description="Disordered" evidence="1">
    <location>
        <begin position="1"/>
        <end position="29"/>
    </location>
</feature>
<evidence type="ECO:0000313" key="2">
    <source>
        <dbReference type="EMBL" id="KAL3798790.1"/>
    </source>
</evidence>
<feature type="region of interest" description="Disordered" evidence="1">
    <location>
        <begin position="44"/>
        <end position="92"/>
    </location>
</feature>
<sequence length="127" mass="13530">MSPSSYIRRLHRELEGGAGSRHRGYSSTGQYRFGADGYVHRSAPLPPPAGAPGADPFDPFFGMFPPAPSPFNGDAGGVRRARGNRGRGPSLAVRDDAGLTMETALEIDESDDDDDDVVEVIDVEALI</sequence>
<comment type="caution">
    <text evidence="2">The sequence shown here is derived from an EMBL/GenBank/DDBJ whole genome shotgun (WGS) entry which is preliminary data.</text>
</comment>
<dbReference type="Proteomes" id="UP001530315">
    <property type="component" value="Unassembled WGS sequence"/>
</dbReference>
<gene>
    <name evidence="2" type="ORF">ACHAW5_009696</name>
</gene>
<protein>
    <submittedName>
        <fullName evidence="2">Uncharacterized protein</fullName>
    </submittedName>
</protein>
<organism evidence="2 3">
    <name type="scientific">Stephanodiscus triporus</name>
    <dbReference type="NCBI Taxonomy" id="2934178"/>
    <lineage>
        <taxon>Eukaryota</taxon>
        <taxon>Sar</taxon>
        <taxon>Stramenopiles</taxon>
        <taxon>Ochrophyta</taxon>
        <taxon>Bacillariophyta</taxon>
        <taxon>Coscinodiscophyceae</taxon>
        <taxon>Thalassiosirophycidae</taxon>
        <taxon>Stephanodiscales</taxon>
        <taxon>Stephanodiscaceae</taxon>
        <taxon>Stephanodiscus</taxon>
    </lineage>
</organism>
<feature type="compositionally biased region" description="Low complexity" evidence="1">
    <location>
        <begin position="51"/>
        <end position="64"/>
    </location>
</feature>
<proteinExistence type="predicted"/>